<keyword evidence="2" id="KW-0472">Membrane</keyword>
<evidence type="ECO:0000256" key="1">
    <source>
        <dbReference type="SAM" id="MobiDB-lite"/>
    </source>
</evidence>
<reference evidence="3 4" key="2">
    <citation type="journal article" date="2010" name="Stand. Genomic Sci.">
        <title>Complete genome sequence of Xylanimonas cellulosilytica type strain (XIL07).</title>
        <authorList>
            <person name="Foster B."/>
            <person name="Pukall R."/>
            <person name="Abt B."/>
            <person name="Nolan M."/>
            <person name="Glavina Del Rio T."/>
            <person name="Chen F."/>
            <person name="Lucas S."/>
            <person name="Tice H."/>
            <person name="Pitluck S."/>
            <person name="Cheng J.-F."/>
            <person name="Chertkov O."/>
            <person name="Brettin T."/>
            <person name="Han C."/>
            <person name="Detter J.C."/>
            <person name="Bruce D."/>
            <person name="Goodwin L."/>
            <person name="Ivanova N."/>
            <person name="Mavromatis K."/>
            <person name="Pati A."/>
            <person name="Mikhailova N."/>
            <person name="Chen A."/>
            <person name="Palaniappan K."/>
            <person name="Land M."/>
            <person name="Hauser L."/>
            <person name="Chang Y.-J."/>
            <person name="Jeffries C.D."/>
            <person name="Chain P."/>
            <person name="Rohde M."/>
            <person name="Goeker M."/>
            <person name="Bristow J."/>
            <person name="Eisen J.A."/>
            <person name="Markowitz V."/>
            <person name="Hugenholtz P."/>
            <person name="Kyrpides N.C."/>
            <person name="Klenk H.-P."/>
            <person name="Lapidus A."/>
        </authorList>
    </citation>
    <scope>NUCLEOTIDE SEQUENCE [LARGE SCALE GENOMIC DNA]</scope>
    <source>
        <strain evidence="4">DSM 15894 / CECT 5975 / LMG 20990 / XIL07</strain>
    </source>
</reference>
<keyword evidence="2" id="KW-1133">Transmembrane helix</keyword>
<keyword evidence="4" id="KW-1185">Reference proteome</keyword>
<dbReference type="KEGG" id="xce:Xcel_0834"/>
<dbReference type="Proteomes" id="UP000002255">
    <property type="component" value="Chromosome"/>
</dbReference>
<proteinExistence type="predicted"/>
<evidence type="ECO:0000313" key="3">
    <source>
        <dbReference type="EMBL" id="ACZ29869.1"/>
    </source>
</evidence>
<gene>
    <name evidence="3" type="ordered locus">Xcel_0834</name>
</gene>
<feature type="transmembrane region" description="Helical" evidence="2">
    <location>
        <begin position="117"/>
        <end position="136"/>
    </location>
</feature>
<dbReference type="AlphaFoldDB" id="D1BY26"/>
<name>D1BY26_XYLCX</name>
<reference evidence="4" key="1">
    <citation type="submission" date="2009-11" db="EMBL/GenBank/DDBJ databases">
        <title>The complete chromosome of Xylanimonas cellulosilytica DSM 15894.</title>
        <authorList>
            <consortium name="US DOE Joint Genome Institute (JGI-PGF)"/>
            <person name="Lucas S."/>
            <person name="Copeland A."/>
            <person name="Lapidus A."/>
            <person name="Glavina del Rio T."/>
            <person name="Dalin E."/>
            <person name="Tice H."/>
            <person name="Bruce D."/>
            <person name="Goodwin L."/>
            <person name="Pitluck S."/>
            <person name="Kyrpides N."/>
            <person name="Mavromatis K."/>
            <person name="Ivanova N."/>
            <person name="Mikhailova N."/>
            <person name="Foster B."/>
            <person name="Clum A."/>
            <person name="Brettin T."/>
            <person name="Detter J.C."/>
            <person name="Han C."/>
            <person name="Larimer F."/>
            <person name="Land M."/>
            <person name="Hauser L."/>
            <person name="Markowitz V."/>
            <person name="Cheng J.F."/>
            <person name="Hugenholtz P."/>
            <person name="Woyke T."/>
            <person name="Wu D."/>
            <person name="Gehrich-Schroeter G."/>
            <person name="Schneider S."/>
            <person name="Pukall S.R."/>
            <person name="Klenk H.P."/>
            <person name="Eisen J.A."/>
        </authorList>
    </citation>
    <scope>NUCLEOTIDE SEQUENCE [LARGE SCALE GENOMIC DNA]</scope>
    <source>
        <strain evidence="4">DSM 15894 / CECT 5975 / LMG 20990 / XIL07</strain>
    </source>
</reference>
<protein>
    <submittedName>
        <fullName evidence="3">Uncharacterized protein</fullName>
    </submittedName>
</protein>
<evidence type="ECO:0000313" key="4">
    <source>
        <dbReference type="Proteomes" id="UP000002255"/>
    </source>
</evidence>
<feature type="region of interest" description="Disordered" evidence="1">
    <location>
        <begin position="220"/>
        <end position="248"/>
    </location>
</feature>
<dbReference type="EMBL" id="CP001821">
    <property type="protein sequence ID" value="ACZ29869.1"/>
    <property type="molecule type" value="Genomic_DNA"/>
</dbReference>
<sequence>MNHGMRRMRVRDLPGCAWTMALAFSRRESPRWLSGPNRPNPVWLRRVEAAATVVPFALIALTPGTWHRDRVVVANLRRQRTRPGSKVRTALLVAVGFVVGVALCLELWALAPRVATALFAVVMPLAVVLLVIGLWMQHARNSIWKAKDPAHITEEQTVPAADWVGTGFARRPGCDLPGADIIFRLAEELARPDGTLGLIARHRDLVPVYAAHGLEPVEEGSWRMTGRPRGQRTPLDDNISRRPVARPA</sequence>
<keyword evidence="2" id="KW-0812">Transmembrane</keyword>
<organism evidence="3 4">
    <name type="scientific">Xylanimonas cellulosilytica (strain DSM 15894 / JCM 12276 / CECT 5975 / KCTC 9989 / LMG 20990 / NBRC 107835 / XIL07)</name>
    <dbReference type="NCBI Taxonomy" id="446471"/>
    <lineage>
        <taxon>Bacteria</taxon>
        <taxon>Bacillati</taxon>
        <taxon>Actinomycetota</taxon>
        <taxon>Actinomycetes</taxon>
        <taxon>Micrococcales</taxon>
        <taxon>Promicromonosporaceae</taxon>
        <taxon>Xylanimonas</taxon>
    </lineage>
</organism>
<evidence type="ECO:0000256" key="2">
    <source>
        <dbReference type="SAM" id="Phobius"/>
    </source>
</evidence>
<accession>D1BY26</accession>
<feature type="transmembrane region" description="Helical" evidence="2">
    <location>
        <begin position="87"/>
        <end position="111"/>
    </location>
</feature>
<dbReference type="HOGENOM" id="CLU_1119825_0_0_11"/>